<protein>
    <recommendedName>
        <fullName evidence="3">WXG100 family type VII secretion target</fullName>
    </recommendedName>
</protein>
<proteinExistence type="predicted"/>
<name>A0ABW4G4J3_9ACTN</name>
<evidence type="ECO:0000313" key="1">
    <source>
        <dbReference type="EMBL" id="MFD1537300.1"/>
    </source>
</evidence>
<gene>
    <name evidence="1" type="ORF">ACFSJ0_09660</name>
</gene>
<accession>A0ABW4G4J3</accession>
<dbReference type="EMBL" id="JBHUCM010000008">
    <property type="protein sequence ID" value="MFD1537300.1"/>
    <property type="molecule type" value="Genomic_DNA"/>
</dbReference>
<keyword evidence="2" id="KW-1185">Reference proteome</keyword>
<organism evidence="1 2">
    <name type="scientific">Nonomuraea guangzhouensis</name>
    <dbReference type="NCBI Taxonomy" id="1291555"/>
    <lineage>
        <taxon>Bacteria</taxon>
        <taxon>Bacillati</taxon>
        <taxon>Actinomycetota</taxon>
        <taxon>Actinomycetes</taxon>
        <taxon>Streptosporangiales</taxon>
        <taxon>Streptosporangiaceae</taxon>
        <taxon>Nonomuraea</taxon>
    </lineage>
</organism>
<sequence>MVGAFNDEHTDLLRDARKILDDIGGLGDFAGTDEAGKRFREGYSRGLEKAGDYTGKLGAAYSEIADKLASMKTAVDIANWATIQALPKVSDPPKFSPSDGTISS</sequence>
<dbReference type="Proteomes" id="UP001597097">
    <property type="component" value="Unassembled WGS sequence"/>
</dbReference>
<dbReference type="RefSeq" id="WP_219528771.1">
    <property type="nucleotide sequence ID" value="NZ_JAHKRM010000005.1"/>
</dbReference>
<reference evidence="2" key="1">
    <citation type="journal article" date="2019" name="Int. J. Syst. Evol. Microbiol.">
        <title>The Global Catalogue of Microorganisms (GCM) 10K type strain sequencing project: providing services to taxonomists for standard genome sequencing and annotation.</title>
        <authorList>
            <consortium name="The Broad Institute Genomics Platform"/>
            <consortium name="The Broad Institute Genome Sequencing Center for Infectious Disease"/>
            <person name="Wu L."/>
            <person name="Ma J."/>
        </authorList>
    </citation>
    <scope>NUCLEOTIDE SEQUENCE [LARGE SCALE GENOMIC DNA]</scope>
    <source>
        <strain evidence="2">CGMCC 1.15399</strain>
    </source>
</reference>
<comment type="caution">
    <text evidence="1">The sequence shown here is derived from an EMBL/GenBank/DDBJ whole genome shotgun (WGS) entry which is preliminary data.</text>
</comment>
<evidence type="ECO:0008006" key="3">
    <source>
        <dbReference type="Google" id="ProtNLM"/>
    </source>
</evidence>
<evidence type="ECO:0000313" key="2">
    <source>
        <dbReference type="Proteomes" id="UP001597097"/>
    </source>
</evidence>